<feature type="compositionally biased region" description="Low complexity" evidence="4">
    <location>
        <begin position="30"/>
        <end position="42"/>
    </location>
</feature>
<dbReference type="GO" id="GO:0005576">
    <property type="term" value="C:extracellular region"/>
    <property type="evidence" value="ECO:0007669"/>
    <property type="project" value="TreeGrafter"/>
</dbReference>
<dbReference type="Proteomes" id="UP000694044">
    <property type="component" value="Unassembled WGS sequence"/>
</dbReference>
<feature type="region of interest" description="Disordered" evidence="4">
    <location>
        <begin position="217"/>
        <end position="273"/>
    </location>
</feature>
<dbReference type="PANTHER" id="PTHR10913:SF45">
    <property type="entry name" value="FOLLISTATIN, ISOFORM A-RELATED"/>
    <property type="match status" value="1"/>
</dbReference>
<dbReference type="OrthoDB" id="127054at2759"/>
<sequence length="357" mass="36873">MKFAAGLVLATIAVTTVHAGNPSMQKEVPSESSSTSVDSSKSGGLGTSCNFACLAVMSPVTDENGVTYSNECMMRAAKCKDTGPKENVLDEYKRLYGRSFGASRNDDAGDESASDESGSYDDESASDESGSPTENPKMVKGTKSVDSSDNGDNSASDSSADGTPTSYCPNVACLDVYDPVSDENGVTYPNKCSMEVAKCKGPRENVLDEYKRLYGKSFGASRGDDAGDESASDESGSSSENPKMVNGTKGPGKAEKSKKSTKTSSHSASGIGSLYEDGSEGIIDDGSSTVISECASACPAVSLPVCGSDGVWYSNPCRLKIAACKQPKKNIVESGVAACSSKMTKKAGQIGIMPVGL</sequence>
<feature type="region of interest" description="Disordered" evidence="4">
    <location>
        <begin position="100"/>
        <end position="165"/>
    </location>
</feature>
<comment type="caution">
    <text evidence="7">The sequence shown here is derived from an EMBL/GenBank/DDBJ whole genome shotgun (WGS) entry which is preliminary data.</text>
</comment>
<feature type="chain" id="PRO_5035843638" description="Kazal-like domain-containing protein" evidence="5">
    <location>
        <begin position="20"/>
        <end position="357"/>
    </location>
</feature>
<dbReference type="SMART" id="SM00280">
    <property type="entry name" value="KAZAL"/>
    <property type="match status" value="3"/>
</dbReference>
<dbReference type="PANTHER" id="PTHR10913">
    <property type="entry name" value="FOLLISTATIN-RELATED"/>
    <property type="match status" value="1"/>
</dbReference>
<accession>A0A8T1W474</accession>
<dbReference type="PROSITE" id="PS51465">
    <property type="entry name" value="KAZAL_2"/>
    <property type="match status" value="2"/>
</dbReference>
<name>A0A8T1W474_9STRA</name>
<feature type="domain" description="Kazal-like" evidence="6">
    <location>
        <begin position="162"/>
        <end position="219"/>
    </location>
</feature>
<evidence type="ECO:0000313" key="8">
    <source>
        <dbReference type="Proteomes" id="UP000694044"/>
    </source>
</evidence>
<keyword evidence="1" id="KW-0646">Protease inhibitor</keyword>
<evidence type="ECO:0000256" key="3">
    <source>
        <dbReference type="ARBA" id="ARBA00023157"/>
    </source>
</evidence>
<reference evidence="7" key="1">
    <citation type="submission" date="2021-02" db="EMBL/GenBank/DDBJ databases">
        <authorList>
            <person name="Palmer J.M."/>
        </authorList>
    </citation>
    <scope>NUCLEOTIDE SEQUENCE</scope>
    <source>
        <strain evidence="7">SCRP734</strain>
    </source>
</reference>
<keyword evidence="2" id="KW-0722">Serine protease inhibitor</keyword>
<protein>
    <recommendedName>
        <fullName evidence="6">Kazal-like domain-containing protein</fullName>
    </recommendedName>
</protein>
<organism evidence="7 8">
    <name type="scientific">Phytophthora pseudosyringae</name>
    <dbReference type="NCBI Taxonomy" id="221518"/>
    <lineage>
        <taxon>Eukaryota</taxon>
        <taxon>Sar</taxon>
        <taxon>Stramenopiles</taxon>
        <taxon>Oomycota</taxon>
        <taxon>Peronosporomycetes</taxon>
        <taxon>Peronosporales</taxon>
        <taxon>Peronosporaceae</taxon>
        <taxon>Phytophthora</taxon>
    </lineage>
</organism>
<evidence type="ECO:0000259" key="6">
    <source>
        <dbReference type="PROSITE" id="PS51465"/>
    </source>
</evidence>
<dbReference type="AlphaFoldDB" id="A0A8T1W474"/>
<dbReference type="Pfam" id="PF07648">
    <property type="entry name" value="Kazal_2"/>
    <property type="match status" value="3"/>
</dbReference>
<feature type="compositionally biased region" description="Low complexity" evidence="4">
    <location>
        <begin position="147"/>
        <end position="162"/>
    </location>
</feature>
<evidence type="ECO:0000256" key="2">
    <source>
        <dbReference type="ARBA" id="ARBA00022900"/>
    </source>
</evidence>
<evidence type="ECO:0000256" key="1">
    <source>
        <dbReference type="ARBA" id="ARBA00022690"/>
    </source>
</evidence>
<evidence type="ECO:0000256" key="5">
    <source>
        <dbReference type="SAM" id="SignalP"/>
    </source>
</evidence>
<dbReference type="EMBL" id="JAGDFM010000055">
    <property type="protein sequence ID" value="KAG7388732.1"/>
    <property type="molecule type" value="Genomic_DNA"/>
</dbReference>
<gene>
    <name evidence="7" type="ORF">PHYPSEUDO_011925</name>
</gene>
<evidence type="ECO:0000313" key="7">
    <source>
        <dbReference type="EMBL" id="KAG7388732.1"/>
    </source>
</evidence>
<feature type="domain" description="Kazal-like" evidence="6">
    <location>
        <begin position="288"/>
        <end position="341"/>
    </location>
</feature>
<dbReference type="InterPro" id="IPR002350">
    <property type="entry name" value="Kazal_dom"/>
</dbReference>
<keyword evidence="3" id="KW-1015">Disulfide bond</keyword>
<feature type="signal peptide" evidence="5">
    <location>
        <begin position="1"/>
        <end position="19"/>
    </location>
</feature>
<evidence type="ECO:0000256" key="4">
    <source>
        <dbReference type="SAM" id="MobiDB-lite"/>
    </source>
</evidence>
<proteinExistence type="predicted"/>
<feature type="region of interest" description="Disordered" evidence="4">
    <location>
        <begin position="21"/>
        <end position="43"/>
    </location>
</feature>
<keyword evidence="5" id="KW-0732">Signal</keyword>
<dbReference type="CDD" id="cd00104">
    <property type="entry name" value="KAZAL_FS"/>
    <property type="match status" value="3"/>
</dbReference>
<dbReference type="InterPro" id="IPR050653">
    <property type="entry name" value="Prot_Inhib_GrowthFact_Antg"/>
</dbReference>
<feature type="compositionally biased region" description="Acidic residues" evidence="4">
    <location>
        <begin position="108"/>
        <end position="126"/>
    </location>
</feature>
<keyword evidence="8" id="KW-1185">Reference proteome</keyword>